<reference evidence="1" key="1">
    <citation type="submission" date="2022-09" db="EMBL/GenBank/DDBJ databases">
        <authorList>
            <person name="Zoaiter M."/>
        </authorList>
    </citation>
    <scope>NUCLEOTIDE SEQUENCE</scope>
    <source>
        <strain evidence="1">DSM 19848</strain>
    </source>
</reference>
<protein>
    <recommendedName>
        <fullName evidence="3">Lipoprotein</fullName>
    </recommendedName>
</protein>
<keyword evidence="2" id="KW-1185">Reference proteome</keyword>
<dbReference type="Proteomes" id="UP001062738">
    <property type="component" value="Unassembled WGS sequence"/>
</dbReference>
<organism evidence="1 2">
    <name type="scientific">Fusobacterium simiae</name>
    <dbReference type="NCBI Taxonomy" id="855"/>
    <lineage>
        <taxon>Bacteria</taxon>
        <taxon>Fusobacteriati</taxon>
        <taxon>Fusobacteriota</taxon>
        <taxon>Fusobacteriia</taxon>
        <taxon>Fusobacteriales</taxon>
        <taxon>Fusobacteriaceae</taxon>
        <taxon>Fusobacterium</taxon>
    </lineage>
</organism>
<proteinExistence type="predicted"/>
<accession>A0ABT4DGR2</accession>
<evidence type="ECO:0000313" key="1">
    <source>
        <dbReference type="EMBL" id="MCY7007784.1"/>
    </source>
</evidence>
<evidence type="ECO:0008006" key="3">
    <source>
        <dbReference type="Google" id="ProtNLM"/>
    </source>
</evidence>
<comment type="caution">
    <text evidence="1">The sequence shown here is derived from an EMBL/GenBank/DDBJ whole genome shotgun (WGS) entry which is preliminary data.</text>
</comment>
<name>A0ABT4DGR2_FUSSI</name>
<dbReference type="EMBL" id="JAOXXL010000007">
    <property type="protein sequence ID" value="MCY7007784.1"/>
    <property type="molecule type" value="Genomic_DNA"/>
</dbReference>
<sequence>MKKIIIFLLLVLSICVFGKTEVRYKPYLNLKSEANRNPNIKSLVFSGQMEENGKVVSIYKENGDLIYVYGVEGEKPEITIVGVSGKNLFSNYGKWAIGENYDKIKANFLVFKNANYTYVLSFYDAKGKIANRYILEVYKRGECCPIFSKDLDNFTIYDEIFTGTANKDILNKIPEDSDESYVPQI</sequence>
<gene>
    <name evidence="1" type="ORF">OCK72_03835</name>
</gene>
<evidence type="ECO:0000313" key="2">
    <source>
        <dbReference type="Proteomes" id="UP001062738"/>
    </source>
</evidence>
<dbReference type="RefSeq" id="WP_265151856.1">
    <property type="nucleotide sequence ID" value="NZ_JAOXXL010000007.1"/>
</dbReference>